<feature type="domain" description="HTH hxlR-type" evidence="4">
    <location>
        <begin position="174"/>
        <end position="274"/>
    </location>
</feature>
<evidence type="ECO:0000256" key="2">
    <source>
        <dbReference type="ARBA" id="ARBA00023125"/>
    </source>
</evidence>
<name>A0ABD7V472_9ACTN</name>
<keyword evidence="1" id="KW-0805">Transcription regulation</keyword>
<gene>
    <name evidence="5" type="ORF">NCTC8139_02645</name>
</gene>
<evidence type="ECO:0000256" key="1">
    <source>
        <dbReference type="ARBA" id="ARBA00023015"/>
    </source>
</evidence>
<evidence type="ECO:0000313" key="5">
    <source>
        <dbReference type="EMBL" id="VFA89085.1"/>
    </source>
</evidence>
<dbReference type="Pfam" id="PF01638">
    <property type="entry name" value="HxlR"/>
    <property type="match status" value="2"/>
</dbReference>
<dbReference type="PANTHER" id="PTHR33204:SF18">
    <property type="entry name" value="TRANSCRIPTIONAL REGULATORY PROTEIN"/>
    <property type="match status" value="1"/>
</dbReference>
<dbReference type="InterPro" id="IPR011991">
    <property type="entry name" value="ArsR-like_HTH"/>
</dbReference>
<dbReference type="PANTHER" id="PTHR33204">
    <property type="entry name" value="TRANSCRIPTIONAL REGULATOR, MARR FAMILY"/>
    <property type="match status" value="1"/>
</dbReference>
<dbReference type="InterPro" id="IPR002577">
    <property type="entry name" value="HTH_HxlR"/>
</dbReference>
<evidence type="ECO:0000313" key="6">
    <source>
        <dbReference type="Proteomes" id="UP000360750"/>
    </source>
</evidence>
<accession>A0ABD7V472</accession>
<dbReference type="InterPro" id="IPR036390">
    <property type="entry name" value="WH_DNA-bd_sf"/>
</dbReference>
<proteinExistence type="predicted"/>
<protein>
    <submittedName>
        <fullName evidence="5">HxlR-like helix-turn-helix</fullName>
    </submittedName>
</protein>
<keyword evidence="2" id="KW-0238">DNA-binding</keyword>
<organism evidence="5 6">
    <name type="scientific">Gordonia paraffinivorans</name>
    <dbReference type="NCBI Taxonomy" id="175628"/>
    <lineage>
        <taxon>Bacteria</taxon>
        <taxon>Bacillati</taxon>
        <taxon>Actinomycetota</taxon>
        <taxon>Actinomycetes</taxon>
        <taxon>Mycobacteriales</taxon>
        <taxon>Gordoniaceae</taxon>
        <taxon>Gordonia</taxon>
    </lineage>
</organism>
<dbReference type="Proteomes" id="UP000360750">
    <property type="component" value="Unassembled WGS sequence"/>
</dbReference>
<reference evidence="5 6" key="1">
    <citation type="submission" date="2019-02" db="EMBL/GenBank/DDBJ databases">
        <authorList>
            <consortium name="Pathogen Informatics"/>
        </authorList>
    </citation>
    <scope>NUCLEOTIDE SEQUENCE [LARGE SCALE GENOMIC DNA]</scope>
    <source>
        <strain evidence="5 6">3012STDY6756503</strain>
    </source>
</reference>
<comment type="caution">
    <text evidence="5">The sequence shown here is derived from an EMBL/GenBank/DDBJ whole genome shotgun (WGS) entry which is preliminary data.</text>
</comment>
<dbReference type="PROSITE" id="PS51118">
    <property type="entry name" value="HTH_HXLR"/>
    <property type="match status" value="2"/>
</dbReference>
<evidence type="ECO:0000259" key="4">
    <source>
        <dbReference type="PROSITE" id="PS51118"/>
    </source>
</evidence>
<dbReference type="RefSeq" id="WP_131734578.1">
    <property type="nucleotide sequence ID" value="NZ_CAACYD010000007.1"/>
</dbReference>
<dbReference type="AlphaFoldDB" id="A0ABD7V472"/>
<dbReference type="InterPro" id="IPR036388">
    <property type="entry name" value="WH-like_DNA-bd_sf"/>
</dbReference>
<feature type="domain" description="HTH hxlR-type" evidence="4">
    <location>
        <begin position="11"/>
        <end position="113"/>
    </location>
</feature>
<evidence type="ECO:0000256" key="3">
    <source>
        <dbReference type="ARBA" id="ARBA00023163"/>
    </source>
</evidence>
<sequence>MARRAAYTELEPGGDNAIAVTLGALGDEWNLWILRYAIAGCRRYGDWMEHGSISNSVLSARLARLTELGLFDKVRYFDRPARYEYQLTGRGVSVWPILLSMWAWEARWAPMSDAPLPAMRHRECGSRFAPVLVCAACGEETVRHDVAARLGPSGDWSRSVPASIGRRRSANALKPSQLLPHTMELLGNRWSAAMLGAFMLGARRFGELSDRTGAPPAMVADRLRRFTELGVISTESAPNRPDWVTYHLTEKGEAFFPVVVLMIAWGQRWFRAPEGPAIEFTHRCGNRFDPLLVCSECRHRLRATEVLVEE</sequence>
<dbReference type="GO" id="GO:0003677">
    <property type="term" value="F:DNA binding"/>
    <property type="evidence" value="ECO:0007669"/>
    <property type="project" value="UniProtKB-KW"/>
</dbReference>
<dbReference type="SUPFAM" id="SSF46785">
    <property type="entry name" value="Winged helix' DNA-binding domain"/>
    <property type="match status" value="2"/>
</dbReference>
<keyword evidence="3" id="KW-0804">Transcription</keyword>
<dbReference type="EMBL" id="CAACYD010000007">
    <property type="protein sequence ID" value="VFA89085.1"/>
    <property type="molecule type" value="Genomic_DNA"/>
</dbReference>
<dbReference type="Gene3D" id="1.10.10.10">
    <property type="entry name" value="Winged helix-like DNA-binding domain superfamily/Winged helix DNA-binding domain"/>
    <property type="match status" value="2"/>
</dbReference>
<dbReference type="CDD" id="cd00090">
    <property type="entry name" value="HTH_ARSR"/>
    <property type="match status" value="1"/>
</dbReference>
<dbReference type="GeneID" id="60750639"/>